<dbReference type="InterPro" id="IPR051010">
    <property type="entry name" value="BCAA_transport"/>
</dbReference>
<evidence type="ECO:0000256" key="4">
    <source>
        <dbReference type="SAM" id="MobiDB-lite"/>
    </source>
</evidence>
<evidence type="ECO:0000259" key="5">
    <source>
        <dbReference type="Pfam" id="PF13458"/>
    </source>
</evidence>
<dbReference type="Proteomes" id="UP001296873">
    <property type="component" value="Unassembled WGS sequence"/>
</dbReference>
<protein>
    <recommendedName>
        <fullName evidence="5">Leucine-binding protein domain-containing protein</fullName>
    </recommendedName>
</protein>
<dbReference type="SUPFAM" id="SSF53822">
    <property type="entry name" value="Periplasmic binding protein-like I"/>
    <property type="match status" value="1"/>
</dbReference>
<accession>A0ABS1DMY1</accession>
<dbReference type="InterPro" id="IPR019546">
    <property type="entry name" value="TAT_signal_bac_arc"/>
</dbReference>
<reference evidence="6 7" key="1">
    <citation type="journal article" date="2020" name="Microorganisms">
        <title>Osmotic Adaptation and Compatible Solute Biosynthesis of Phototrophic Bacteria as Revealed from Genome Analyses.</title>
        <authorList>
            <person name="Imhoff J.F."/>
            <person name="Rahn T."/>
            <person name="Kunzel S."/>
            <person name="Keller A."/>
            <person name="Neulinger S.C."/>
        </authorList>
    </citation>
    <scope>NUCLEOTIDE SEQUENCE [LARGE SCALE GENOMIC DNA]</scope>
    <source>
        <strain evidence="6 7">DSM 9895</strain>
    </source>
</reference>
<dbReference type="Pfam" id="PF13458">
    <property type="entry name" value="Peripla_BP_6"/>
    <property type="match status" value="1"/>
</dbReference>
<keyword evidence="2" id="KW-0732">Signal</keyword>
<dbReference type="PANTHER" id="PTHR30483">
    <property type="entry name" value="LEUCINE-SPECIFIC-BINDING PROTEIN"/>
    <property type="match status" value="1"/>
</dbReference>
<evidence type="ECO:0000313" key="6">
    <source>
        <dbReference type="EMBL" id="MBK1670848.1"/>
    </source>
</evidence>
<sequence>MSDTKRSHAGTTQAQRHGMNRRGFIKTAGVAGGALALTGVGAPRVRAQAAKVNIGQIAPMTGSAAEFGPFYRDGARLAVNQINQAAKEVFGHEIISEHIVEDTNTLPTPAIESARKLVEADGVPAMIGAWSSGVTVATATSVSIPNGVLQISNGSTSPLITVLPEDAQADLLFRTTSSDALQGVVAAQLAAGEIMDDYSNKTAATIFVNNPYGQGLSNAFARSFQLRGGTVQAQVPHPEQVQPTYKSQLAVALKDDPDILVCCSYPGHTATFLKESRDVFGFTNWQFVDGNKSQKVLNAVGAEDLVGKMGTAPGSDPSLPAYQNFQSAFMSQFDHDRIVPFTNSAYDAGASIGLAVARAIATGASELDGRTIRDNLRPVANPGGTRIDGGKPENFAQAMEMLRNGEDINYSGAAGACDFDENGDVKTPIAIWRFTKDGTKTVQIQGATEIPAE</sequence>
<name>A0ABS1DMY1_9PROT</name>
<dbReference type="PANTHER" id="PTHR30483:SF6">
    <property type="entry name" value="PERIPLASMIC BINDING PROTEIN OF ABC TRANSPORTER FOR NATURAL AMINO ACIDS"/>
    <property type="match status" value="1"/>
</dbReference>
<dbReference type="CDD" id="cd06346">
    <property type="entry name" value="PBP1_ABC_ligand_binding-like"/>
    <property type="match status" value="1"/>
</dbReference>
<keyword evidence="3" id="KW-0813">Transport</keyword>
<dbReference type="RefSeq" id="WP_200343295.1">
    <property type="nucleotide sequence ID" value="NZ_NRRL01000122.1"/>
</dbReference>
<dbReference type="NCBIfam" id="TIGR01409">
    <property type="entry name" value="TAT_signal_seq"/>
    <property type="match status" value="1"/>
</dbReference>
<evidence type="ECO:0000256" key="1">
    <source>
        <dbReference type="ARBA" id="ARBA00010062"/>
    </source>
</evidence>
<evidence type="ECO:0000256" key="2">
    <source>
        <dbReference type="ARBA" id="ARBA00022729"/>
    </source>
</evidence>
<organism evidence="6 7">
    <name type="scientific">Rhodovibrio sodomensis</name>
    <dbReference type="NCBI Taxonomy" id="1088"/>
    <lineage>
        <taxon>Bacteria</taxon>
        <taxon>Pseudomonadati</taxon>
        <taxon>Pseudomonadota</taxon>
        <taxon>Alphaproteobacteria</taxon>
        <taxon>Rhodospirillales</taxon>
        <taxon>Rhodovibrionaceae</taxon>
        <taxon>Rhodovibrio</taxon>
    </lineage>
</organism>
<dbReference type="InterPro" id="IPR028081">
    <property type="entry name" value="Leu-bd"/>
</dbReference>
<proteinExistence type="inferred from homology"/>
<keyword evidence="7" id="KW-1185">Reference proteome</keyword>
<evidence type="ECO:0000256" key="3">
    <source>
        <dbReference type="ARBA" id="ARBA00022970"/>
    </source>
</evidence>
<feature type="region of interest" description="Disordered" evidence="4">
    <location>
        <begin position="1"/>
        <end position="22"/>
    </location>
</feature>
<dbReference type="Gene3D" id="3.40.50.2300">
    <property type="match status" value="2"/>
</dbReference>
<dbReference type="InterPro" id="IPR028082">
    <property type="entry name" value="Peripla_BP_I"/>
</dbReference>
<comment type="caution">
    <text evidence="6">The sequence shown here is derived from an EMBL/GenBank/DDBJ whole genome shotgun (WGS) entry which is preliminary data.</text>
</comment>
<feature type="domain" description="Leucine-binding protein" evidence="5">
    <location>
        <begin position="51"/>
        <end position="378"/>
    </location>
</feature>
<gene>
    <name evidence="6" type="ORF">CKO28_22790</name>
</gene>
<dbReference type="EMBL" id="NRRL01000122">
    <property type="protein sequence ID" value="MBK1670848.1"/>
    <property type="molecule type" value="Genomic_DNA"/>
</dbReference>
<dbReference type="InterPro" id="IPR006311">
    <property type="entry name" value="TAT_signal"/>
</dbReference>
<evidence type="ECO:0000313" key="7">
    <source>
        <dbReference type="Proteomes" id="UP001296873"/>
    </source>
</evidence>
<comment type="similarity">
    <text evidence="1">Belongs to the leucine-binding protein family.</text>
</comment>
<keyword evidence="3" id="KW-0029">Amino-acid transport</keyword>
<dbReference type="PROSITE" id="PS51318">
    <property type="entry name" value="TAT"/>
    <property type="match status" value="1"/>
</dbReference>